<dbReference type="Gene3D" id="3.30.70.250">
    <property type="entry name" value="Malonyl-CoA ACP transacylase, ACP-binding"/>
    <property type="match status" value="1"/>
</dbReference>
<evidence type="ECO:0000256" key="3">
    <source>
        <dbReference type="ARBA" id="ARBA00048462"/>
    </source>
</evidence>
<dbReference type="SUPFAM" id="SSF55048">
    <property type="entry name" value="Probable ACP-binding domain of malonyl-CoA ACP transacylase"/>
    <property type="match status" value="1"/>
</dbReference>
<dbReference type="InterPro" id="IPR014043">
    <property type="entry name" value="Acyl_transferase_dom"/>
</dbReference>
<dbReference type="InterPro" id="IPR024925">
    <property type="entry name" value="Malonyl_CoA-ACP_transAc"/>
</dbReference>
<dbReference type="SUPFAM" id="SSF52151">
    <property type="entry name" value="FabD/lysophospholipase-like"/>
    <property type="match status" value="1"/>
</dbReference>
<comment type="similarity">
    <text evidence="4">Belongs to the fabD family.</text>
</comment>
<dbReference type="GO" id="GO:0004314">
    <property type="term" value="F:[acyl-carrier-protein] S-malonyltransferase activity"/>
    <property type="evidence" value="ECO:0007669"/>
    <property type="project" value="UniProtKB-EC"/>
</dbReference>
<comment type="catalytic activity">
    <reaction evidence="3 4">
        <text>holo-[ACP] + malonyl-CoA = malonyl-[ACP] + CoA</text>
        <dbReference type="Rhea" id="RHEA:41792"/>
        <dbReference type="Rhea" id="RHEA-COMP:9623"/>
        <dbReference type="Rhea" id="RHEA-COMP:9685"/>
        <dbReference type="ChEBI" id="CHEBI:57287"/>
        <dbReference type="ChEBI" id="CHEBI:57384"/>
        <dbReference type="ChEBI" id="CHEBI:64479"/>
        <dbReference type="ChEBI" id="CHEBI:78449"/>
        <dbReference type="EC" id="2.3.1.39"/>
    </reaction>
</comment>
<organism evidence="7 8">
    <name type="scientific">Ruminococcus difficilis</name>
    <dbReference type="NCBI Taxonomy" id="2763069"/>
    <lineage>
        <taxon>Bacteria</taxon>
        <taxon>Bacillati</taxon>
        <taxon>Bacillota</taxon>
        <taxon>Clostridia</taxon>
        <taxon>Eubacteriales</taxon>
        <taxon>Oscillospiraceae</taxon>
        <taxon>Ruminococcus</taxon>
    </lineage>
</organism>
<dbReference type="PANTHER" id="PTHR42681:SF1">
    <property type="entry name" value="MALONYL-COA-ACYL CARRIER PROTEIN TRANSACYLASE, MITOCHONDRIAL"/>
    <property type="match status" value="1"/>
</dbReference>
<dbReference type="EC" id="2.3.1.39" evidence="4"/>
<accession>A0A934WS88</accession>
<proteinExistence type="inferred from homology"/>
<keyword evidence="1 4" id="KW-0808">Transferase</keyword>
<dbReference type="PIRSF" id="PIRSF000446">
    <property type="entry name" value="Mct"/>
    <property type="match status" value="1"/>
</dbReference>
<keyword evidence="2 4" id="KW-0012">Acyltransferase</keyword>
<sequence length="301" mass="31900">MGKIALIFSGQGAQYSGMGKALYDASPAAKAVFDLADSIREGTSAQCFEGAAGELNRTVNTQPCVFTADLAAAYAVKEAGIVPDCVAGFSLGEIAALAYAGILTDEEAFRLVCKRGELMDKAAKENPGAMVAVMKMTPAQVEEVCAGFDKTYPVNYNSPAQTVVATTSESADAFCEAVKAAGGRAKQLPVSGAFHSPFMADAAAGLADYMKDVDFKEPALPIYSDYTAKPYEGDYKELVRAQVENPVRWQTIVENMIAEGVDTFIEVGVGKTLTGLIKRIDENVAAFKAETPEDIAKIVNR</sequence>
<gene>
    <name evidence="7" type="ORF">JKK62_10045</name>
</gene>
<dbReference type="GO" id="GO:0005829">
    <property type="term" value="C:cytosol"/>
    <property type="evidence" value="ECO:0007669"/>
    <property type="project" value="TreeGrafter"/>
</dbReference>
<comment type="caution">
    <text evidence="7">The sequence shown here is derived from an EMBL/GenBank/DDBJ whole genome shotgun (WGS) entry which is preliminary data.</text>
</comment>
<dbReference type="InterPro" id="IPR016036">
    <property type="entry name" value="Malonyl_transacylase_ACP-bd"/>
</dbReference>
<feature type="domain" description="Malonyl-CoA:ACP transacylase (MAT)" evidence="6">
    <location>
        <begin position="7"/>
        <end position="291"/>
    </location>
</feature>
<dbReference type="SMART" id="SM00827">
    <property type="entry name" value="PKS_AT"/>
    <property type="match status" value="1"/>
</dbReference>
<keyword evidence="8" id="KW-1185">Reference proteome</keyword>
<evidence type="ECO:0000256" key="1">
    <source>
        <dbReference type="ARBA" id="ARBA00022679"/>
    </source>
</evidence>
<dbReference type="InterPro" id="IPR016035">
    <property type="entry name" value="Acyl_Trfase/lysoPLipase"/>
</dbReference>
<dbReference type="InterPro" id="IPR001227">
    <property type="entry name" value="Ac_transferase_dom_sf"/>
</dbReference>
<evidence type="ECO:0000259" key="6">
    <source>
        <dbReference type="SMART" id="SM00827"/>
    </source>
</evidence>
<evidence type="ECO:0000256" key="5">
    <source>
        <dbReference type="PIRSR" id="PIRSR000446-1"/>
    </source>
</evidence>
<dbReference type="Proteomes" id="UP000633365">
    <property type="component" value="Unassembled WGS sequence"/>
</dbReference>
<protein>
    <recommendedName>
        <fullName evidence="4">Malonyl CoA-acyl carrier protein transacylase</fullName>
        <ecNumber evidence="4">2.3.1.39</ecNumber>
    </recommendedName>
</protein>
<dbReference type="PANTHER" id="PTHR42681">
    <property type="entry name" value="MALONYL-COA-ACYL CARRIER PROTEIN TRANSACYLASE, MITOCHONDRIAL"/>
    <property type="match status" value="1"/>
</dbReference>
<evidence type="ECO:0000313" key="8">
    <source>
        <dbReference type="Proteomes" id="UP000633365"/>
    </source>
</evidence>
<feature type="active site" evidence="5">
    <location>
        <position position="195"/>
    </location>
</feature>
<evidence type="ECO:0000256" key="4">
    <source>
        <dbReference type="PIRNR" id="PIRNR000446"/>
    </source>
</evidence>
<name>A0A934WS88_9FIRM</name>
<dbReference type="Pfam" id="PF00698">
    <property type="entry name" value="Acyl_transf_1"/>
    <property type="match status" value="1"/>
</dbReference>
<evidence type="ECO:0000256" key="2">
    <source>
        <dbReference type="ARBA" id="ARBA00023315"/>
    </source>
</evidence>
<dbReference type="InterPro" id="IPR050858">
    <property type="entry name" value="Mal-CoA-ACP_Trans/PKS_FabD"/>
</dbReference>
<dbReference type="EMBL" id="JAEQMG010000104">
    <property type="protein sequence ID" value="MBK6088978.1"/>
    <property type="molecule type" value="Genomic_DNA"/>
</dbReference>
<reference evidence="7" key="1">
    <citation type="submission" date="2021-01" db="EMBL/GenBank/DDBJ databases">
        <title>Genome public.</title>
        <authorList>
            <person name="Liu C."/>
            <person name="Sun Q."/>
        </authorList>
    </citation>
    <scope>NUCLEOTIDE SEQUENCE</scope>
    <source>
        <strain evidence="7">M6</strain>
    </source>
</reference>
<dbReference type="AlphaFoldDB" id="A0A934WS88"/>
<dbReference type="RefSeq" id="WP_092966654.1">
    <property type="nucleotide sequence ID" value="NZ_JAEQMG010000104.1"/>
</dbReference>
<feature type="active site" evidence="5">
    <location>
        <position position="90"/>
    </location>
</feature>
<dbReference type="Gene3D" id="3.40.366.10">
    <property type="entry name" value="Malonyl-Coenzyme A Acyl Carrier Protein, domain 2"/>
    <property type="match status" value="1"/>
</dbReference>
<evidence type="ECO:0000313" key="7">
    <source>
        <dbReference type="EMBL" id="MBK6088978.1"/>
    </source>
</evidence>
<dbReference type="GO" id="GO:0006633">
    <property type="term" value="P:fatty acid biosynthetic process"/>
    <property type="evidence" value="ECO:0007669"/>
    <property type="project" value="TreeGrafter"/>
</dbReference>